<evidence type="ECO:0000256" key="1">
    <source>
        <dbReference type="ARBA" id="ARBA00004123"/>
    </source>
</evidence>
<evidence type="ECO:0000256" key="2">
    <source>
        <dbReference type="ARBA" id="ARBA00023242"/>
    </source>
</evidence>
<reference evidence="4" key="1">
    <citation type="submission" date="2021-09" db="EMBL/GenBank/DDBJ databases">
        <authorList>
            <consortium name="AG Swart"/>
            <person name="Singh M."/>
            <person name="Singh A."/>
            <person name="Seah K."/>
            <person name="Emmerich C."/>
        </authorList>
    </citation>
    <scope>NUCLEOTIDE SEQUENCE</scope>
    <source>
        <strain evidence="4">ATCC30299</strain>
    </source>
</reference>
<dbReference type="InterPro" id="IPR010402">
    <property type="entry name" value="CCT_domain"/>
</dbReference>
<gene>
    <name evidence="4" type="ORF">BSTOLATCC_MIC43504</name>
</gene>
<name>A0AAU9K0G6_9CILI</name>
<keyword evidence="2" id="KW-0539">Nucleus</keyword>
<dbReference type="GO" id="GO:0005634">
    <property type="term" value="C:nucleus"/>
    <property type="evidence" value="ECO:0007669"/>
    <property type="project" value="UniProtKB-SubCell"/>
</dbReference>
<keyword evidence="5" id="KW-1185">Reference proteome</keyword>
<protein>
    <recommendedName>
        <fullName evidence="3">CCT domain-containing protein</fullName>
    </recommendedName>
</protein>
<dbReference type="AlphaFoldDB" id="A0AAU9K0G6"/>
<dbReference type="EMBL" id="CAJZBQ010000043">
    <property type="protein sequence ID" value="CAG9327469.1"/>
    <property type="molecule type" value="Genomic_DNA"/>
</dbReference>
<comment type="subcellular location">
    <subcellularLocation>
        <location evidence="1">Nucleus</location>
    </subcellularLocation>
</comment>
<dbReference type="InterPro" id="IPR045281">
    <property type="entry name" value="CONSTANS-like"/>
</dbReference>
<dbReference type="Proteomes" id="UP001162131">
    <property type="component" value="Unassembled WGS sequence"/>
</dbReference>
<dbReference type="Pfam" id="PF06203">
    <property type="entry name" value="CCT"/>
    <property type="match status" value="1"/>
</dbReference>
<evidence type="ECO:0000259" key="3">
    <source>
        <dbReference type="PROSITE" id="PS51017"/>
    </source>
</evidence>
<feature type="domain" description="CCT" evidence="3">
    <location>
        <begin position="129"/>
        <end position="171"/>
    </location>
</feature>
<sequence>MSGPDLPIPFQSFDTHEREGFSMFLPQFNQFITQSFDGNLESINLPNTEIKGEGNRLPEFFGFYENILRMSMESCLMNPNPEFWMNFQNPESSFSSEGIDLPAEIKGCLNATQYEEKPKQIGLISAEERRLKIQRYLEKRKRRTFRKIVTYECRKKVADSRIRVKGRFITKEQAEMLKNIHCEKAVEAD</sequence>
<evidence type="ECO:0000313" key="4">
    <source>
        <dbReference type="EMBL" id="CAG9327469.1"/>
    </source>
</evidence>
<dbReference type="PANTHER" id="PTHR31319:SF77">
    <property type="entry name" value="ZINC FINGER PROTEIN CONSTANS-LIKE 4"/>
    <property type="match status" value="1"/>
</dbReference>
<accession>A0AAU9K0G6</accession>
<evidence type="ECO:0000313" key="5">
    <source>
        <dbReference type="Proteomes" id="UP001162131"/>
    </source>
</evidence>
<proteinExistence type="predicted"/>
<dbReference type="PANTHER" id="PTHR31319">
    <property type="entry name" value="ZINC FINGER PROTEIN CONSTANS-LIKE 4"/>
    <property type="match status" value="1"/>
</dbReference>
<dbReference type="PROSITE" id="PS51017">
    <property type="entry name" value="CCT"/>
    <property type="match status" value="1"/>
</dbReference>
<organism evidence="4 5">
    <name type="scientific">Blepharisma stoltei</name>
    <dbReference type="NCBI Taxonomy" id="1481888"/>
    <lineage>
        <taxon>Eukaryota</taxon>
        <taxon>Sar</taxon>
        <taxon>Alveolata</taxon>
        <taxon>Ciliophora</taxon>
        <taxon>Postciliodesmatophora</taxon>
        <taxon>Heterotrichea</taxon>
        <taxon>Heterotrichida</taxon>
        <taxon>Blepharismidae</taxon>
        <taxon>Blepharisma</taxon>
    </lineage>
</organism>
<comment type="caution">
    <text evidence="4">The sequence shown here is derived from an EMBL/GenBank/DDBJ whole genome shotgun (WGS) entry which is preliminary data.</text>
</comment>